<evidence type="ECO:0000313" key="3">
    <source>
        <dbReference type="Proteomes" id="UP000887226"/>
    </source>
</evidence>
<proteinExistence type="predicted"/>
<dbReference type="PANTHER" id="PTHR35340">
    <property type="entry name" value="PQQ ENZYME REPEAT PROTEIN-RELATED"/>
    <property type="match status" value="1"/>
</dbReference>
<name>A0A9P7Z0B6_9HELO</name>
<gene>
    <name evidence="2" type="ORF">BJ878DRAFT_155249</name>
</gene>
<dbReference type="InterPro" id="IPR011047">
    <property type="entry name" value="Quinoprotein_ADH-like_sf"/>
</dbReference>
<keyword evidence="1" id="KW-0732">Signal</keyword>
<feature type="chain" id="PRO_5040199153" evidence="1">
    <location>
        <begin position="19"/>
        <end position="512"/>
    </location>
</feature>
<dbReference type="PANTHER" id="PTHR35340:SF5">
    <property type="entry name" value="ASST-DOMAIN-CONTAINING PROTEIN"/>
    <property type="match status" value="1"/>
</dbReference>
<dbReference type="EMBL" id="MU254041">
    <property type="protein sequence ID" value="KAG9242747.1"/>
    <property type="molecule type" value="Genomic_DNA"/>
</dbReference>
<dbReference type="Pfam" id="PF14269">
    <property type="entry name" value="Arylsulfotran_2"/>
    <property type="match status" value="1"/>
</dbReference>
<dbReference type="SUPFAM" id="SSF50998">
    <property type="entry name" value="Quinoprotein alcohol dehydrogenase-like"/>
    <property type="match status" value="1"/>
</dbReference>
<reference evidence="2" key="1">
    <citation type="journal article" date="2021" name="IMA Fungus">
        <title>Genomic characterization of three marine fungi, including Emericellopsis atlantica sp. nov. with signatures of a generalist lifestyle and marine biomass degradation.</title>
        <authorList>
            <person name="Hagestad O.C."/>
            <person name="Hou L."/>
            <person name="Andersen J.H."/>
            <person name="Hansen E.H."/>
            <person name="Altermark B."/>
            <person name="Li C."/>
            <person name="Kuhnert E."/>
            <person name="Cox R.J."/>
            <person name="Crous P.W."/>
            <person name="Spatafora J.W."/>
            <person name="Lail K."/>
            <person name="Amirebrahimi M."/>
            <person name="Lipzen A."/>
            <person name="Pangilinan J."/>
            <person name="Andreopoulos W."/>
            <person name="Hayes R.D."/>
            <person name="Ng V."/>
            <person name="Grigoriev I.V."/>
            <person name="Jackson S.A."/>
            <person name="Sutton T.D.S."/>
            <person name="Dobson A.D.W."/>
            <person name="Rama T."/>
        </authorList>
    </citation>
    <scope>NUCLEOTIDE SEQUENCE</scope>
    <source>
        <strain evidence="2">TRa3180A</strain>
    </source>
</reference>
<dbReference type="InterPro" id="IPR053143">
    <property type="entry name" value="Arylsulfate_ST"/>
</dbReference>
<organism evidence="2 3">
    <name type="scientific">Calycina marina</name>
    <dbReference type="NCBI Taxonomy" id="1763456"/>
    <lineage>
        <taxon>Eukaryota</taxon>
        <taxon>Fungi</taxon>
        <taxon>Dikarya</taxon>
        <taxon>Ascomycota</taxon>
        <taxon>Pezizomycotina</taxon>
        <taxon>Leotiomycetes</taxon>
        <taxon>Helotiales</taxon>
        <taxon>Pezizellaceae</taxon>
        <taxon>Calycina</taxon>
    </lineage>
</organism>
<protein>
    <submittedName>
        <fullName evidence="2">ASST-domain-containing protein</fullName>
    </submittedName>
</protein>
<dbReference type="Proteomes" id="UP000887226">
    <property type="component" value="Unassembled WGS sequence"/>
</dbReference>
<evidence type="ECO:0000313" key="2">
    <source>
        <dbReference type="EMBL" id="KAG9242747.1"/>
    </source>
</evidence>
<sequence length="512" mass="58030">MRPLLLFGALPICHWAVAFSFNAFDLGFHGIYPRQRFHSFDLEAPVPKIRRWDSRCDYGNILLSPRGKAVPTPGPVMLDAKGNLVWMENKFGQVMNFNVQNYKGQDYMTFWMGIDHAAHSNGSYVLIDSSYEIVHRVYAHGINIFGDLHEFRITPQGTAIMTIYHVHEVDCTDIGLGDSCWINDGLFQEVDIETGDLIFEWRATDHVPLSDVFVKPSYKGGKSEDHSYDFFHINSVDKMDSGDYIISSRYAHAIICISANTGDILWQLGGKNNNFKDMNLATDFSWQHHTTWLGNNTLSLFDNHGNNVFHRLSDYSKGMIIQLDMEDMTATLLKSYAHPDKISTVSQGSVQVIPENGNVLVGFGNSPTYTEFSADGEMLCSAHFGPYLIFEILDFGLVKSYRTFKSAWVGRPKTVPDVKVENGKMYVSWNGATEVAWWRLETAETLDDEFLTVQELEREGFETSFELHDVDRHLRIVALDAARSVMEYSVVVSMTSTSFVSPIPYLNVTFLC</sequence>
<accession>A0A9P7Z0B6</accession>
<feature type="signal peptide" evidence="1">
    <location>
        <begin position="1"/>
        <end position="18"/>
    </location>
</feature>
<dbReference type="InterPro" id="IPR039535">
    <property type="entry name" value="ASST-like"/>
</dbReference>
<comment type="caution">
    <text evidence="2">The sequence shown here is derived from an EMBL/GenBank/DDBJ whole genome shotgun (WGS) entry which is preliminary data.</text>
</comment>
<keyword evidence="3" id="KW-1185">Reference proteome</keyword>
<evidence type="ECO:0000256" key="1">
    <source>
        <dbReference type="SAM" id="SignalP"/>
    </source>
</evidence>
<dbReference type="OrthoDB" id="5427350at2759"/>
<dbReference type="AlphaFoldDB" id="A0A9P7Z0B6"/>